<evidence type="ECO:0000313" key="3">
    <source>
        <dbReference type="Proteomes" id="UP000290289"/>
    </source>
</evidence>
<accession>A0A498KPV3</accession>
<name>A0A498KPV3_MALDO</name>
<gene>
    <name evidence="2" type="ORF">DVH24_023265</name>
</gene>
<sequence length="109" mass="11870">MEGTAAMLLRLVFALVLLTFLAANQHRLHSTVVVEGSRPSITNQESPSPSPDVASCHPHGCEASCRAELEEEYISFHCVSLGEETSCVCFSKDTIISASNRVVYRSKSQ</sequence>
<organism evidence="2 3">
    <name type="scientific">Malus domestica</name>
    <name type="common">Apple</name>
    <name type="synonym">Pyrus malus</name>
    <dbReference type="NCBI Taxonomy" id="3750"/>
    <lineage>
        <taxon>Eukaryota</taxon>
        <taxon>Viridiplantae</taxon>
        <taxon>Streptophyta</taxon>
        <taxon>Embryophyta</taxon>
        <taxon>Tracheophyta</taxon>
        <taxon>Spermatophyta</taxon>
        <taxon>Magnoliopsida</taxon>
        <taxon>eudicotyledons</taxon>
        <taxon>Gunneridae</taxon>
        <taxon>Pentapetalae</taxon>
        <taxon>rosids</taxon>
        <taxon>fabids</taxon>
        <taxon>Rosales</taxon>
        <taxon>Rosaceae</taxon>
        <taxon>Amygdaloideae</taxon>
        <taxon>Maleae</taxon>
        <taxon>Malus</taxon>
    </lineage>
</organism>
<proteinExistence type="predicted"/>
<keyword evidence="1" id="KW-0732">Signal</keyword>
<evidence type="ECO:0000256" key="1">
    <source>
        <dbReference type="SAM" id="SignalP"/>
    </source>
</evidence>
<keyword evidence="3" id="KW-1185">Reference proteome</keyword>
<comment type="caution">
    <text evidence="2">The sequence shown here is derived from an EMBL/GenBank/DDBJ whole genome shotgun (WGS) entry which is preliminary data.</text>
</comment>
<feature type="chain" id="PRO_5019837896" evidence="1">
    <location>
        <begin position="24"/>
        <end position="109"/>
    </location>
</feature>
<dbReference type="AlphaFoldDB" id="A0A498KPV3"/>
<reference evidence="2 3" key="1">
    <citation type="submission" date="2018-10" db="EMBL/GenBank/DDBJ databases">
        <title>A high-quality apple genome assembly.</title>
        <authorList>
            <person name="Hu J."/>
        </authorList>
    </citation>
    <scope>NUCLEOTIDE SEQUENCE [LARGE SCALE GENOMIC DNA]</scope>
    <source>
        <strain evidence="3">cv. HFTH1</strain>
        <tissue evidence="2">Young leaf</tissue>
    </source>
</reference>
<protein>
    <submittedName>
        <fullName evidence="2">Uncharacterized protein</fullName>
    </submittedName>
</protein>
<evidence type="ECO:0000313" key="2">
    <source>
        <dbReference type="EMBL" id="RXI09121.1"/>
    </source>
</evidence>
<feature type="signal peptide" evidence="1">
    <location>
        <begin position="1"/>
        <end position="23"/>
    </location>
</feature>
<dbReference type="EMBL" id="RDQH01000327">
    <property type="protein sequence ID" value="RXI09121.1"/>
    <property type="molecule type" value="Genomic_DNA"/>
</dbReference>
<dbReference type="Proteomes" id="UP000290289">
    <property type="component" value="Chromosome 1"/>
</dbReference>